<evidence type="ECO:0000313" key="3">
    <source>
        <dbReference type="Proteomes" id="UP001597221"/>
    </source>
</evidence>
<feature type="coiled-coil region" evidence="1">
    <location>
        <begin position="12"/>
        <end position="39"/>
    </location>
</feature>
<reference evidence="3" key="1">
    <citation type="journal article" date="2019" name="Int. J. Syst. Evol. Microbiol.">
        <title>The Global Catalogue of Microorganisms (GCM) 10K type strain sequencing project: providing services to taxonomists for standard genome sequencing and annotation.</title>
        <authorList>
            <consortium name="The Broad Institute Genomics Platform"/>
            <consortium name="The Broad Institute Genome Sequencing Center for Infectious Disease"/>
            <person name="Wu L."/>
            <person name="Ma J."/>
        </authorList>
    </citation>
    <scope>NUCLEOTIDE SEQUENCE [LARGE SCALE GENOMIC DNA]</scope>
    <source>
        <strain evidence="3">CGMCC 1.12376</strain>
    </source>
</reference>
<comment type="caution">
    <text evidence="2">The sequence shown here is derived from an EMBL/GenBank/DDBJ whole genome shotgun (WGS) entry which is preliminary data.</text>
</comment>
<dbReference type="RefSeq" id="WP_379598809.1">
    <property type="nucleotide sequence ID" value="NZ_JBHUDE010000155.1"/>
</dbReference>
<sequence length="126" mass="15097">MEKIHVDKLERFYNLQEMKKEIDQELGELKKEFNQIFDESIGENRAGEFVEAGYQLKRQIRKTEKYDEERTVQLLEDLQMEDLIETVRRPDKTKIHAAIELGLIRGDQLEDMIVRQYSRVLQVKQV</sequence>
<protein>
    <submittedName>
        <fullName evidence="2">Uncharacterized protein</fullName>
    </submittedName>
</protein>
<proteinExistence type="predicted"/>
<keyword evidence="1" id="KW-0175">Coiled coil</keyword>
<keyword evidence="3" id="KW-1185">Reference proteome</keyword>
<dbReference type="EMBL" id="JBHUDE010000155">
    <property type="protein sequence ID" value="MFD1609369.1"/>
    <property type="molecule type" value="Genomic_DNA"/>
</dbReference>
<gene>
    <name evidence="2" type="ORF">ACFSBH_17260</name>
</gene>
<accession>A0ABW4HUT6</accession>
<dbReference type="Proteomes" id="UP001597221">
    <property type="component" value="Unassembled WGS sequence"/>
</dbReference>
<evidence type="ECO:0000313" key="2">
    <source>
        <dbReference type="EMBL" id="MFD1609369.1"/>
    </source>
</evidence>
<evidence type="ECO:0000256" key="1">
    <source>
        <dbReference type="SAM" id="Coils"/>
    </source>
</evidence>
<name>A0ABW4HUT6_9BACI</name>
<organism evidence="2 3">
    <name type="scientific">Oceanobacillus luteolus</name>
    <dbReference type="NCBI Taxonomy" id="1274358"/>
    <lineage>
        <taxon>Bacteria</taxon>
        <taxon>Bacillati</taxon>
        <taxon>Bacillota</taxon>
        <taxon>Bacilli</taxon>
        <taxon>Bacillales</taxon>
        <taxon>Bacillaceae</taxon>
        <taxon>Oceanobacillus</taxon>
    </lineage>
</organism>